<dbReference type="Proteomes" id="UP000635628">
    <property type="component" value="Unassembled WGS sequence"/>
</dbReference>
<gene>
    <name evidence="1" type="ORF">AZO1586R_2077</name>
</gene>
<feature type="non-terminal residue" evidence="1">
    <location>
        <position position="439"/>
    </location>
</feature>
<protein>
    <submittedName>
        <fullName evidence="1">Uncharacterized protein</fullName>
    </submittedName>
</protein>
<sequence length="439" mass="47467">GQLIAIHIKTDTTSTSNTPATPVPDKTRYLHYDNLGSIDTITDGQGNIVERMAYTAFGQRRKGDWRASDPLLPIIPALTNRGFTGHEHIDEMGFIHMNGRVYDPQIGRFLSADPYIQDPYNTQSYNRYSYVMNNPLKYTDPSGNFLFVLGFISAVATQAVISAIGAQLLLAQIVIAYAVTYSVTYIATGSGKAAQGAGLAAGLFMGIGGLRGGKMGIDGKMHYNPGWESGSMKTLAAHGLAGGIVQDRMGGSFGAGFLAGSLGSYFGSSGKSGNTNEMIVNTAREAVIGGTISVVGGGKFSNGAQTGAFRYLFNESMHHGQKQGIPISEYERRLAKKETQMSRMIFWHSRYSSGDPLAETALDVVANIGFRGKSANLFSTNDEQTGINLMVDYVNWVDADYADTNPNNWRGVLSNDQITTWHEYSFARTPGIRTYLGDS</sequence>
<name>A0ACA8ZTR6_9GAMM</name>
<organism evidence="1 2">
    <name type="scientific">Bathymodiolus azoricus thioautotrophic gill symbiont</name>
    <dbReference type="NCBI Taxonomy" id="235205"/>
    <lineage>
        <taxon>Bacteria</taxon>
        <taxon>Pseudomonadati</taxon>
        <taxon>Pseudomonadota</taxon>
        <taxon>Gammaproteobacteria</taxon>
        <taxon>sulfur-oxidizing symbionts</taxon>
    </lineage>
</organism>
<feature type="non-terminal residue" evidence="1">
    <location>
        <position position="1"/>
    </location>
</feature>
<accession>A0ACA8ZTR6</accession>
<evidence type="ECO:0000313" key="1">
    <source>
        <dbReference type="EMBL" id="CAB5506403.1"/>
    </source>
</evidence>
<comment type="caution">
    <text evidence="1">The sequence shown here is derived from an EMBL/GenBank/DDBJ whole genome shotgun (WGS) entry which is preliminary data.</text>
</comment>
<evidence type="ECO:0000313" key="2">
    <source>
        <dbReference type="Proteomes" id="UP000635628"/>
    </source>
</evidence>
<keyword evidence="2" id="KW-1185">Reference proteome</keyword>
<dbReference type="EMBL" id="CAESAP020000320">
    <property type="protein sequence ID" value="CAB5506403.1"/>
    <property type="molecule type" value="Genomic_DNA"/>
</dbReference>
<proteinExistence type="predicted"/>
<reference evidence="1" key="1">
    <citation type="submission" date="2020-05" db="EMBL/GenBank/DDBJ databases">
        <authorList>
            <person name="Petersen J."/>
            <person name="Sayavedra L."/>
        </authorList>
    </citation>
    <scope>NUCLEOTIDE SEQUENCE</scope>
    <source>
        <strain evidence="1">B azoricus SOX Menez Gwen</strain>
    </source>
</reference>